<organism evidence="9 10">
    <name type="scientific">Musa troglodytarum</name>
    <name type="common">fe'i banana</name>
    <dbReference type="NCBI Taxonomy" id="320322"/>
    <lineage>
        <taxon>Eukaryota</taxon>
        <taxon>Viridiplantae</taxon>
        <taxon>Streptophyta</taxon>
        <taxon>Embryophyta</taxon>
        <taxon>Tracheophyta</taxon>
        <taxon>Spermatophyta</taxon>
        <taxon>Magnoliopsida</taxon>
        <taxon>Liliopsida</taxon>
        <taxon>Zingiberales</taxon>
        <taxon>Musaceae</taxon>
        <taxon>Musa</taxon>
    </lineage>
</organism>
<accession>A0A9E7HRE6</accession>
<feature type="compositionally biased region" description="Acidic residues" evidence="8">
    <location>
        <begin position="1210"/>
        <end position="1224"/>
    </location>
</feature>
<protein>
    <submittedName>
        <fullName evidence="9">Nuclear matrix constituent protein</fullName>
    </submittedName>
</protein>
<gene>
    <name evidence="9" type="ORF">MUK42_13279</name>
</gene>
<keyword evidence="3" id="KW-0539">Nucleus</keyword>
<evidence type="ECO:0000313" key="10">
    <source>
        <dbReference type="Proteomes" id="UP001055439"/>
    </source>
</evidence>
<keyword evidence="10" id="KW-1185">Reference proteome</keyword>
<dbReference type="GO" id="GO:0003697">
    <property type="term" value="F:single-stranded DNA binding"/>
    <property type="evidence" value="ECO:0007669"/>
    <property type="project" value="InterPro"/>
</dbReference>
<dbReference type="GO" id="GO:0005652">
    <property type="term" value="C:nuclear lamina"/>
    <property type="evidence" value="ECO:0007669"/>
    <property type="project" value="UniProtKB-SubCell"/>
</dbReference>
<comment type="subcellular location">
    <subcellularLocation>
        <location evidence="4">Nucleus lamina</location>
    </subcellularLocation>
</comment>
<feature type="region of interest" description="Disordered" evidence="8">
    <location>
        <begin position="1237"/>
        <end position="1265"/>
    </location>
</feature>
<dbReference type="InterPro" id="IPR040418">
    <property type="entry name" value="CRWN"/>
</dbReference>
<evidence type="ECO:0000256" key="3">
    <source>
        <dbReference type="ARBA" id="ARBA00023242"/>
    </source>
</evidence>
<dbReference type="Proteomes" id="UP001055439">
    <property type="component" value="Chromosome 8"/>
</dbReference>
<feature type="compositionally biased region" description="Basic and acidic residues" evidence="8">
    <location>
        <begin position="1192"/>
        <end position="1209"/>
    </location>
</feature>
<feature type="coiled-coil region" evidence="7">
    <location>
        <begin position="500"/>
        <end position="615"/>
    </location>
</feature>
<evidence type="ECO:0000256" key="7">
    <source>
        <dbReference type="SAM" id="Coils"/>
    </source>
</evidence>
<dbReference type="FunFam" id="2.40.50.140:FF:000160">
    <property type="entry name" value="single-stranded DNA-binding protein, mitochondrial"/>
    <property type="match status" value="1"/>
</dbReference>
<proteinExistence type="inferred from homology"/>
<dbReference type="PANTHER" id="PTHR31908:SF11">
    <property type="entry name" value="PROTEIN CROWDED NUCLEI 1"/>
    <property type="match status" value="1"/>
</dbReference>
<dbReference type="EMBL" id="CP097510">
    <property type="protein sequence ID" value="URE35057.1"/>
    <property type="molecule type" value="Genomic_DNA"/>
</dbReference>
<keyword evidence="2 6" id="KW-0238">DNA-binding</keyword>
<feature type="region of interest" description="Disordered" evidence="8">
    <location>
        <begin position="1187"/>
        <end position="1224"/>
    </location>
</feature>
<feature type="compositionally biased region" description="Low complexity" evidence="8">
    <location>
        <begin position="68"/>
        <end position="81"/>
    </location>
</feature>
<dbReference type="OrthoDB" id="766514at2759"/>
<dbReference type="Pfam" id="PF00436">
    <property type="entry name" value="SSB"/>
    <property type="match status" value="1"/>
</dbReference>
<reference evidence="9" key="1">
    <citation type="submission" date="2022-05" db="EMBL/GenBank/DDBJ databases">
        <title>The Musa troglodytarum L. genome provides insights into the mechanism of non-climacteric behaviour and enrichment of carotenoids.</title>
        <authorList>
            <person name="Wang J."/>
        </authorList>
    </citation>
    <scope>NUCLEOTIDE SEQUENCE</scope>
    <source>
        <tissue evidence="9">Leaf</tissue>
    </source>
</reference>
<dbReference type="SUPFAM" id="SSF50249">
    <property type="entry name" value="Nucleic acid-binding proteins"/>
    <property type="match status" value="1"/>
</dbReference>
<keyword evidence="1 7" id="KW-0175">Coiled coil</keyword>
<evidence type="ECO:0000256" key="4">
    <source>
        <dbReference type="ARBA" id="ARBA00024186"/>
    </source>
</evidence>
<evidence type="ECO:0000256" key="2">
    <source>
        <dbReference type="ARBA" id="ARBA00023125"/>
    </source>
</evidence>
<sequence>MAASSSSFSAFASLSKRLLCRGPPLCRQILLPSASRFSSTPLSSPDESDSTSEGGTPRSEETTPPSPSSGAADATAASEAPQPRAPFQRPLESGLDQGVFKAILVGKVGQQPVQKYLRSGRAVVLFSLGTGGIRNSRQPLENEEPREYAERCAVQWHRVCVYPDRLSGLALKHVKPGVILYLEGNLETKVFSDPITGLVRRIREVAIRGDGISLSLIFCFSKFESLPVIFSIQVVLCFLGTEARLLKPSKKGSDVLAIIENNHPVFKDSIFSFHERARMLPADDWELGSLPNCLLLQFGQWLVQTLTKNVHFVSTISSFAIRGFAMHALQKKVWFLSKRANRARGNWPAPPEPGNYGGVARCKGEGREVMVGNAMPHPEELSFPGDGEDRDGEQMEAEVWRRIREAGFLDEAVMQRRDRRALVRRVLELEKELYQYQYHMGLLLIEKKESAAKYKKLWQEMSEAVQIQKHMQAAHNVAVTEFEKKEGDMRRAMCFQRQSIVNLEKALNEMHAEVAEAKLESQKKLFEVHALEATVEEKYLEAKGKLHSLNARLAEVSRKSSEIDRRLEDVEARECKVHKESSFFIIEKKTFEKDLAQQRKGLQAWEQELQDSQKKLARWHSFLNEREMEAHERYNTYKKKEKELEESWKTLEIFNDSIKLKEEDMFTRLRDLDAKEKEAVIKQELLEKKEKELLAIEDPLSNRESVDIQKIIDDHDSILESNKEEFELETEMNRRAVDEQLKRRIDVVTHKEIILENRKKNIFKREQLLEREMRNLKNRETKDDMMLNDLKESIENENELRQERSKLEKEQELFGERRLPLVEDLDQLYDKRERFGQWKHTEEERLRMENLEVLGHVQMDLVDSRLNEETIKDKTAYQNKDDIELFNDENAHITREVDVDTMERNQEKVKETLHEKENDPNRRSNIVLNNCNTWSSPDESKILKLKELADQLECEKQFFLGKKNEAGQITPTISQDNNDQVEEPAIKGDYLLPPDEQLKACRNCGVKDGGESILSHENAEVSDLKAHISHMQRYSRLLNFSPDRITTERSDKSVCLHGEPLGHEDNLEPGPLPGDVDVFQWAQSTSGVQYNAIPERLNKDSDATKFFLEIADSSADIMKLYDNEKFMEKPTFPFANEQKDREGCSVFPELDSVPQPSRQKQCDPDVRRSVFAENSCSVNALIDDANLGETPQSKRNEKSIYKEKGRSEDSSLEEGSFSDDQVEVSDEEWYLSDEHETMSVELEEESAEAHSEDVSSVGCCSKMENSPETEIPGLKRYNFRLSTIARAVACRTKRKKREELEMMLEYKVLKVFEHDGEEAQSPACESQSLSQK</sequence>
<feature type="region of interest" description="Disordered" evidence="8">
    <location>
        <begin position="36"/>
        <end position="91"/>
    </location>
</feature>
<evidence type="ECO:0000313" key="9">
    <source>
        <dbReference type="EMBL" id="URE35057.1"/>
    </source>
</evidence>
<evidence type="ECO:0000256" key="5">
    <source>
        <dbReference type="ARBA" id="ARBA00024208"/>
    </source>
</evidence>
<evidence type="ECO:0000256" key="6">
    <source>
        <dbReference type="PROSITE-ProRule" id="PRU00252"/>
    </source>
</evidence>
<dbReference type="Gene3D" id="2.40.50.140">
    <property type="entry name" value="Nucleic acid-binding proteins"/>
    <property type="match status" value="1"/>
</dbReference>
<comment type="similarity">
    <text evidence="5">Belongs to the CRWN family.</text>
</comment>
<dbReference type="PANTHER" id="PTHR31908">
    <property type="entry name" value="PROTEIN CROWDED NUCLEI 4"/>
    <property type="match status" value="1"/>
</dbReference>
<feature type="coiled-coil region" evidence="7">
    <location>
        <begin position="759"/>
        <end position="813"/>
    </location>
</feature>
<feature type="compositionally biased region" description="Polar residues" evidence="8">
    <location>
        <begin position="36"/>
        <end position="45"/>
    </location>
</feature>
<evidence type="ECO:0000256" key="1">
    <source>
        <dbReference type="ARBA" id="ARBA00023054"/>
    </source>
</evidence>
<evidence type="ECO:0000256" key="8">
    <source>
        <dbReference type="SAM" id="MobiDB-lite"/>
    </source>
</evidence>
<dbReference type="CDD" id="cd04496">
    <property type="entry name" value="SSB_OBF"/>
    <property type="match status" value="1"/>
</dbReference>
<dbReference type="PROSITE" id="PS50935">
    <property type="entry name" value="SSB"/>
    <property type="match status" value="1"/>
</dbReference>
<dbReference type="InterPro" id="IPR000424">
    <property type="entry name" value="Primosome_PriB/ssb"/>
</dbReference>
<dbReference type="InterPro" id="IPR012340">
    <property type="entry name" value="NA-bd_OB-fold"/>
</dbReference>
<dbReference type="GO" id="GO:0006997">
    <property type="term" value="P:nucleus organization"/>
    <property type="evidence" value="ECO:0007669"/>
    <property type="project" value="InterPro"/>
</dbReference>
<name>A0A9E7HRE6_9LILI</name>